<keyword evidence="1" id="KW-0285">Flavoprotein</keyword>
<dbReference type="GO" id="GO:0046306">
    <property type="term" value="P:alkanesulfonate catabolic process"/>
    <property type="evidence" value="ECO:0007669"/>
    <property type="project" value="TreeGrafter"/>
</dbReference>
<name>A0A2A5WM99_9GAMM</name>
<evidence type="ECO:0000256" key="4">
    <source>
        <dbReference type="ARBA" id="ARBA00023033"/>
    </source>
</evidence>
<dbReference type="Proteomes" id="UP000219327">
    <property type="component" value="Unassembled WGS sequence"/>
</dbReference>
<evidence type="ECO:0000256" key="3">
    <source>
        <dbReference type="ARBA" id="ARBA00023002"/>
    </source>
</evidence>
<dbReference type="PANTHER" id="PTHR42847:SF4">
    <property type="entry name" value="ALKANESULFONATE MONOOXYGENASE-RELATED"/>
    <property type="match status" value="1"/>
</dbReference>
<dbReference type="InterPro" id="IPR036661">
    <property type="entry name" value="Luciferase-like_sf"/>
</dbReference>
<dbReference type="InterPro" id="IPR050172">
    <property type="entry name" value="SsuD_RutA_monooxygenase"/>
</dbReference>
<gene>
    <name evidence="6" type="ORF">CNE99_08235</name>
</gene>
<accession>A0A2A5WM99</accession>
<dbReference type="SUPFAM" id="SSF51679">
    <property type="entry name" value="Bacterial luciferase-like"/>
    <property type="match status" value="1"/>
</dbReference>
<sequence>MREIRMRIGVSLPVREMPNDLGAIKAFAQAAEDLGLTHLRVPEQVIRPGGHLHEAYMILAYIAAVTEKIELVPSVIMLPLRQTALVAKQAAELDIMTGGRTRLGVGVGGNPQEYQAMGIDFHTRGRRCSEQMGLLKHLWSEEAVIFNGEFDQIDGVGINPLPIQRPIPMWIGSGSMPPPPIIKRIAQHADGWFVMASPEEYPEVVSRIGAACEKIGRDPGEIGTEAGVVVVGAREAEWRDRVKNWHDTGLTHLCLRTLGGGLSVDQHIDKLRCAVVDLPVENESIL</sequence>
<keyword evidence="4" id="KW-0503">Monooxygenase</keyword>
<evidence type="ECO:0000256" key="1">
    <source>
        <dbReference type="ARBA" id="ARBA00022630"/>
    </source>
</evidence>
<protein>
    <submittedName>
        <fullName evidence="6">LLM class F420-dependent oxidoreductase</fullName>
    </submittedName>
</protein>
<keyword evidence="3" id="KW-0560">Oxidoreductase</keyword>
<evidence type="ECO:0000256" key="2">
    <source>
        <dbReference type="ARBA" id="ARBA00022643"/>
    </source>
</evidence>
<evidence type="ECO:0000259" key="5">
    <source>
        <dbReference type="Pfam" id="PF00296"/>
    </source>
</evidence>
<dbReference type="Pfam" id="PF00296">
    <property type="entry name" value="Bac_luciferase"/>
    <property type="match status" value="1"/>
</dbReference>
<dbReference type="Gene3D" id="3.20.20.30">
    <property type="entry name" value="Luciferase-like domain"/>
    <property type="match status" value="1"/>
</dbReference>
<dbReference type="AlphaFoldDB" id="A0A2A5WM99"/>
<proteinExistence type="predicted"/>
<dbReference type="PANTHER" id="PTHR42847">
    <property type="entry name" value="ALKANESULFONATE MONOOXYGENASE"/>
    <property type="match status" value="1"/>
</dbReference>
<feature type="domain" description="Luciferase-like" evidence="5">
    <location>
        <begin position="6"/>
        <end position="243"/>
    </location>
</feature>
<keyword evidence="2" id="KW-0288">FMN</keyword>
<dbReference type="EMBL" id="NTKD01000049">
    <property type="protein sequence ID" value="PDH37387.1"/>
    <property type="molecule type" value="Genomic_DNA"/>
</dbReference>
<organism evidence="6 7">
    <name type="scientific">OM182 bacterium MED-G24</name>
    <dbReference type="NCBI Taxonomy" id="1986255"/>
    <lineage>
        <taxon>Bacteria</taxon>
        <taxon>Pseudomonadati</taxon>
        <taxon>Pseudomonadota</taxon>
        <taxon>Gammaproteobacteria</taxon>
        <taxon>OMG group</taxon>
        <taxon>OM182 clade</taxon>
    </lineage>
</organism>
<dbReference type="InterPro" id="IPR019921">
    <property type="entry name" value="Lucif-like_OxRdtase_Rv2161c"/>
</dbReference>
<dbReference type="InterPro" id="IPR011251">
    <property type="entry name" value="Luciferase-like_dom"/>
</dbReference>
<dbReference type="GO" id="GO:0008726">
    <property type="term" value="F:alkanesulfonate monooxygenase activity"/>
    <property type="evidence" value="ECO:0007669"/>
    <property type="project" value="TreeGrafter"/>
</dbReference>
<evidence type="ECO:0000313" key="6">
    <source>
        <dbReference type="EMBL" id="PDH37387.1"/>
    </source>
</evidence>
<dbReference type="NCBIfam" id="TIGR03619">
    <property type="entry name" value="F420_Rv2161c"/>
    <property type="match status" value="1"/>
</dbReference>
<comment type="caution">
    <text evidence="6">The sequence shown here is derived from an EMBL/GenBank/DDBJ whole genome shotgun (WGS) entry which is preliminary data.</text>
</comment>
<reference evidence="6 7" key="1">
    <citation type="submission" date="2017-08" db="EMBL/GenBank/DDBJ databases">
        <title>Fine stratification of microbial communities through a metagenomic profile of the photic zone.</title>
        <authorList>
            <person name="Haro-Moreno J.M."/>
            <person name="Lopez-Perez M."/>
            <person name="De La Torre J."/>
            <person name="Picazo A."/>
            <person name="Camacho A."/>
            <person name="Rodriguez-Valera F."/>
        </authorList>
    </citation>
    <scope>NUCLEOTIDE SEQUENCE [LARGE SCALE GENOMIC DNA]</scope>
    <source>
        <strain evidence="6">MED-G24</strain>
    </source>
</reference>
<evidence type="ECO:0000313" key="7">
    <source>
        <dbReference type="Proteomes" id="UP000219327"/>
    </source>
</evidence>